<gene>
    <name evidence="7" type="ORF">GCM10023321_47600</name>
</gene>
<feature type="region of interest" description="Disordered" evidence="5">
    <location>
        <begin position="26"/>
        <end position="71"/>
    </location>
</feature>
<dbReference type="Gene3D" id="3.60.15.10">
    <property type="entry name" value="Ribonuclease Z/Hydroxyacylglutathione hydrolase-like"/>
    <property type="match status" value="1"/>
</dbReference>
<evidence type="ECO:0000256" key="1">
    <source>
        <dbReference type="ARBA" id="ARBA00007749"/>
    </source>
</evidence>
<dbReference type="SUPFAM" id="SSF56281">
    <property type="entry name" value="Metallo-hydrolase/oxidoreductase"/>
    <property type="match status" value="1"/>
</dbReference>
<dbReference type="Proteomes" id="UP001428817">
    <property type="component" value="Unassembled WGS sequence"/>
</dbReference>
<protein>
    <submittedName>
        <fullName evidence="7">MBL fold metallo-hydrolase</fullName>
    </submittedName>
</protein>
<keyword evidence="8" id="KW-1185">Reference proteome</keyword>
<evidence type="ECO:0000256" key="4">
    <source>
        <dbReference type="ARBA" id="ARBA00022833"/>
    </source>
</evidence>
<sequence>MNAVAPGPVYTLMVAVGVLTDEARQRTVPLGQRDPPDRRRRLQRRSAHEHGNHRDPANNLSRPPSRTSTERHVRMSLTVHTLELGRAAADSTFFVRHRVPGTLVSAPVHGYLILGGDAPIVVDTGFRNDDVMARVGLHPELRDENSMEAQLDRYGVSIDEVGMVIQTHLHVDHAGHIDKFPTTTPVVVNRAEMEFAASGLQGLGYAPEDLKHMIDRTHAPDAVRWLDLELTGPVSVAPGVRCEHAGGHTDGSLVVYVDTEHGPAAICGDILYDIEDQVITGLMQNGFLEPQVSNNFSGSLRGETAAIKKVLNNATFVLPGHDIGAKVENGQVIGRVEGLTVPGPVIALPSPGASREVSLNS</sequence>
<feature type="compositionally biased region" description="Polar residues" evidence="5">
    <location>
        <begin position="58"/>
        <end position="67"/>
    </location>
</feature>
<comment type="caution">
    <text evidence="7">The sequence shown here is derived from an EMBL/GenBank/DDBJ whole genome shotgun (WGS) entry which is preliminary data.</text>
</comment>
<dbReference type="InterPro" id="IPR001279">
    <property type="entry name" value="Metallo-B-lactamas"/>
</dbReference>
<dbReference type="InterPro" id="IPR036866">
    <property type="entry name" value="RibonucZ/Hydroxyglut_hydro"/>
</dbReference>
<dbReference type="Pfam" id="PF00753">
    <property type="entry name" value="Lactamase_B"/>
    <property type="match status" value="1"/>
</dbReference>
<keyword evidence="4" id="KW-0862">Zinc</keyword>
<dbReference type="PANTHER" id="PTHR42978">
    <property type="entry name" value="QUORUM-QUENCHING LACTONASE YTNP-RELATED-RELATED"/>
    <property type="match status" value="1"/>
</dbReference>
<dbReference type="EMBL" id="BAABJP010000026">
    <property type="protein sequence ID" value="GAA5162260.1"/>
    <property type="molecule type" value="Genomic_DNA"/>
</dbReference>
<evidence type="ECO:0000256" key="5">
    <source>
        <dbReference type="SAM" id="MobiDB-lite"/>
    </source>
</evidence>
<name>A0ABP9QI34_9PSEU</name>
<dbReference type="InterPro" id="IPR051013">
    <property type="entry name" value="MBL_superfamily_lactonases"/>
</dbReference>
<evidence type="ECO:0000256" key="2">
    <source>
        <dbReference type="ARBA" id="ARBA00022723"/>
    </source>
</evidence>
<feature type="compositionally biased region" description="Basic and acidic residues" evidence="5">
    <location>
        <begin position="46"/>
        <end position="56"/>
    </location>
</feature>
<proteinExistence type="inferred from homology"/>
<accession>A0ABP9QI34</accession>
<keyword evidence="2" id="KW-0479">Metal-binding</keyword>
<evidence type="ECO:0000313" key="8">
    <source>
        <dbReference type="Proteomes" id="UP001428817"/>
    </source>
</evidence>
<reference evidence="8" key="1">
    <citation type="journal article" date="2019" name="Int. J. Syst. Evol. Microbiol.">
        <title>The Global Catalogue of Microorganisms (GCM) 10K type strain sequencing project: providing services to taxonomists for standard genome sequencing and annotation.</title>
        <authorList>
            <consortium name="The Broad Institute Genomics Platform"/>
            <consortium name="The Broad Institute Genome Sequencing Center for Infectious Disease"/>
            <person name="Wu L."/>
            <person name="Ma J."/>
        </authorList>
    </citation>
    <scope>NUCLEOTIDE SEQUENCE [LARGE SCALE GENOMIC DNA]</scope>
    <source>
        <strain evidence="8">JCM 18303</strain>
    </source>
</reference>
<evidence type="ECO:0000313" key="7">
    <source>
        <dbReference type="EMBL" id="GAA5162260.1"/>
    </source>
</evidence>
<evidence type="ECO:0000259" key="6">
    <source>
        <dbReference type="SMART" id="SM00849"/>
    </source>
</evidence>
<feature type="domain" description="Metallo-beta-lactamase" evidence="6">
    <location>
        <begin position="107"/>
        <end position="321"/>
    </location>
</feature>
<organism evidence="7 8">
    <name type="scientific">Pseudonocardia eucalypti</name>
    <dbReference type="NCBI Taxonomy" id="648755"/>
    <lineage>
        <taxon>Bacteria</taxon>
        <taxon>Bacillati</taxon>
        <taxon>Actinomycetota</taxon>
        <taxon>Actinomycetes</taxon>
        <taxon>Pseudonocardiales</taxon>
        <taxon>Pseudonocardiaceae</taxon>
        <taxon>Pseudonocardia</taxon>
    </lineage>
</organism>
<comment type="similarity">
    <text evidence="1">Belongs to the metallo-beta-lactamase superfamily.</text>
</comment>
<dbReference type="SMART" id="SM00849">
    <property type="entry name" value="Lactamase_B"/>
    <property type="match status" value="1"/>
</dbReference>
<dbReference type="PANTHER" id="PTHR42978:SF3">
    <property type="entry name" value="BLR3078 PROTEIN"/>
    <property type="match status" value="1"/>
</dbReference>
<evidence type="ECO:0000256" key="3">
    <source>
        <dbReference type="ARBA" id="ARBA00022801"/>
    </source>
</evidence>
<keyword evidence="3" id="KW-0378">Hydrolase</keyword>